<feature type="transmembrane region" description="Helical" evidence="1">
    <location>
        <begin position="20"/>
        <end position="46"/>
    </location>
</feature>
<evidence type="ECO:0000256" key="1">
    <source>
        <dbReference type="SAM" id="Phobius"/>
    </source>
</evidence>
<dbReference type="AlphaFoldDB" id="A0A366H4Y7"/>
<evidence type="ECO:0000313" key="3">
    <source>
        <dbReference type="Proteomes" id="UP000253426"/>
    </source>
</evidence>
<comment type="caution">
    <text evidence="2">The sequence shown here is derived from an EMBL/GenBank/DDBJ whole genome shotgun (WGS) entry which is preliminary data.</text>
</comment>
<name>A0A366H4Y7_9BACT</name>
<proteinExistence type="predicted"/>
<dbReference type="Proteomes" id="UP000253426">
    <property type="component" value="Unassembled WGS sequence"/>
</dbReference>
<gene>
    <name evidence="2" type="ORF">DES53_115119</name>
</gene>
<organism evidence="2 3">
    <name type="scientific">Roseimicrobium gellanilyticum</name>
    <dbReference type="NCBI Taxonomy" id="748857"/>
    <lineage>
        <taxon>Bacteria</taxon>
        <taxon>Pseudomonadati</taxon>
        <taxon>Verrucomicrobiota</taxon>
        <taxon>Verrucomicrobiia</taxon>
        <taxon>Verrucomicrobiales</taxon>
        <taxon>Verrucomicrobiaceae</taxon>
        <taxon>Roseimicrobium</taxon>
    </lineage>
</organism>
<evidence type="ECO:0000313" key="2">
    <source>
        <dbReference type="EMBL" id="RBP36978.1"/>
    </source>
</evidence>
<dbReference type="RefSeq" id="WP_113961752.1">
    <property type="nucleotide sequence ID" value="NZ_QNRR01000015.1"/>
</dbReference>
<sequence length="96" mass="10476">MDEPDPASSDADGSSYTRGLAWGLCLLVAVPVLYLLSVPPVVIYALDVAPRPPGVYGPPKWLVVYVAPAEWMITGTSFEDPMRKYSEWCRSMMGAP</sequence>
<accession>A0A366H4Y7</accession>
<dbReference type="EMBL" id="QNRR01000015">
    <property type="protein sequence ID" value="RBP36978.1"/>
    <property type="molecule type" value="Genomic_DNA"/>
</dbReference>
<keyword evidence="1" id="KW-0812">Transmembrane</keyword>
<protein>
    <submittedName>
        <fullName evidence="2">Uncharacterized protein</fullName>
    </submittedName>
</protein>
<keyword evidence="3" id="KW-1185">Reference proteome</keyword>
<keyword evidence="1" id="KW-0472">Membrane</keyword>
<keyword evidence="1" id="KW-1133">Transmembrane helix</keyword>
<reference evidence="2 3" key="1">
    <citation type="submission" date="2018-06" db="EMBL/GenBank/DDBJ databases">
        <title>Genomic Encyclopedia of Type Strains, Phase IV (KMG-IV): sequencing the most valuable type-strain genomes for metagenomic binning, comparative biology and taxonomic classification.</title>
        <authorList>
            <person name="Goeker M."/>
        </authorList>
    </citation>
    <scope>NUCLEOTIDE SEQUENCE [LARGE SCALE GENOMIC DNA]</scope>
    <source>
        <strain evidence="2 3">DSM 25532</strain>
    </source>
</reference>